<proteinExistence type="predicted"/>
<accession>A0AA35TYJ6</accession>
<feature type="region of interest" description="Disordered" evidence="1">
    <location>
        <begin position="103"/>
        <end position="143"/>
    </location>
</feature>
<dbReference type="EMBL" id="CASHTH010004337">
    <property type="protein sequence ID" value="CAI8056222.1"/>
    <property type="molecule type" value="Genomic_DNA"/>
</dbReference>
<evidence type="ECO:0000313" key="3">
    <source>
        <dbReference type="Proteomes" id="UP001174909"/>
    </source>
</evidence>
<feature type="region of interest" description="Disordered" evidence="1">
    <location>
        <begin position="324"/>
        <end position="366"/>
    </location>
</feature>
<gene>
    <name evidence="2" type="ORF">GBAR_LOCUS30632</name>
</gene>
<sequence length="506" mass="55785">MWCPRRQSVPPGEQTSVDIHFHHTENRDPILELRPTHIRPRPQCSQAPPLSFRIHPFPLDGHQPLPITLRPLLCSHLQVWLENRGPIRIQPRTEAARVCLHPRTRSNSSGVSRAFPRRQHVSGSSLPGARSFPRLPLSRGSNSNYTQIKTRQLSPELLSNLTPSSSSLSSLPRSNFSLPSSVLPLSSPSTPSLFTSKATSLFPPLPPHLDKTTAPVSSSEFNRYKSSHSSTTLNPFLTRLGSKTIPHYAVAGNSSTQPISTNSTNFSRAACSQANFSRANPQNFSCASSSTPPFFGSSAAITRERLFLPMNSFIPSFSSFSSSNQSPNFSDNSAPKNNWKNQFGSEEGGTREYSNDHTTGYKQERSNRLTPNVAQHTFTHNLGGPLDFTRNSQTPSFPVIPSISRMPPTKHPRPHSLLASARDIGGTKKRCASFGNSTQNLLPHCKPSRSRSQSTSSFSVFRTGALTPDSFSLPPSFSAQDKIIGRGMGLSSLRVWTRSFRSYRRS</sequence>
<evidence type="ECO:0000313" key="2">
    <source>
        <dbReference type="EMBL" id="CAI8056222.1"/>
    </source>
</evidence>
<evidence type="ECO:0000256" key="1">
    <source>
        <dbReference type="SAM" id="MobiDB-lite"/>
    </source>
</evidence>
<feature type="compositionally biased region" description="Polar residues" evidence="1">
    <location>
        <begin position="334"/>
        <end position="344"/>
    </location>
</feature>
<comment type="caution">
    <text evidence="2">The sequence shown here is derived from an EMBL/GenBank/DDBJ whole genome shotgun (WGS) entry which is preliminary data.</text>
</comment>
<reference evidence="2" key="1">
    <citation type="submission" date="2023-03" db="EMBL/GenBank/DDBJ databases">
        <authorList>
            <person name="Steffen K."/>
            <person name="Cardenas P."/>
        </authorList>
    </citation>
    <scope>NUCLEOTIDE SEQUENCE</scope>
</reference>
<dbReference type="AlphaFoldDB" id="A0AA35TYJ6"/>
<name>A0AA35TYJ6_GEOBA</name>
<feature type="compositionally biased region" description="Low complexity" evidence="1">
    <location>
        <begin position="324"/>
        <end position="333"/>
    </location>
</feature>
<dbReference type="Proteomes" id="UP001174909">
    <property type="component" value="Unassembled WGS sequence"/>
</dbReference>
<keyword evidence="3" id="KW-1185">Reference proteome</keyword>
<organism evidence="2 3">
    <name type="scientific">Geodia barretti</name>
    <name type="common">Barrett's horny sponge</name>
    <dbReference type="NCBI Taxonomy" id="519541"/>
    <lineage>
        <taxon>Eukaryota</taxon>
        <taxon>Metazoa</taxon>
        <taxon>Porifera</taxon>
        <taxon>Demospongiae</taxon>
        <taxon>Heteroscleromorpha</taxon>
        <taxon>Tetractinellida</taxon>
        <taxon>Astrophorina</taxon>
        <taxon>Geodiidae</taxon>
        <taxon>Geodia</taxon>
    </lineage>
</organism>
<protein>
    <submittedName>
        <fullName evidence="2">Uncharacterized protein</fullName>
    </submittedName>
</protein>